<evidence type="ECO:0000313" key="3">
    <source>
        <dbReference type="Proteomes" id="UP000641646"/>
    </source>
</evidence>
<keyword evidence="3" id="KW-1185">Reference proteome</keyword>
<gene>
    <name evidence="2" type="ORF">H6G03_29935</name>
</gene>
<dbReference type="RefSeq" id="WP_190473259.1">
    <property type="nucleotide sequence ID" value="NZ_JACJPW010000113.1"/>
</dbReference>
<dbReference type="Gene3D" id="3.10.450.50">
    <property type="match status" value="1"/>
</dbReference>
<protein>
    <submittedName>
        <fullName evidence="2">Nuclear transport factor 2 family protein</fullName>
    </submittedName>
</protein>
<dbReference type="AlphaFoldDB" id="A0A926VJX9"/>
<proteinExistence type="predicted"/>
<evidence type="ECO:0000259" key="1">
    <source>
        <dbReference type="Pfam" id="PF13474"/>
    </source>
</evidence>
<dbReference type="SUPFAM" id="SSF54427">
    <property type="entry name" value="NTF2-like"/>
    <property type="match status" value="1"/>
</dbReference>
<dbReference type="EMBL" id="JACJPW010000113">
    <property type="protein sequence ID" value="MBD2185246.1"/>
    <property type="molecule type" value="Genomic_DNA"/>
</dbReference>
<reference evidence="2" key="2">
    <citation type="submission" date="2020-08" db="EMBL/GenBank/DDBJ databases">
        <authorList>
            <person name="Chen M."/>
            <person name="Teng W."/>
            <person name="Zhao L."/>
            <person name="Hu C."/>
            <person name="Zhou Y."/>
            <person name="Han B."/>
            <person name="Song L."/>
            <person name="Shu W."/>
        </authorList>
    </citation>
    <scope>NUCLEOTIDE SEQUENCE</scope>
    <source>
        <strain evidence="2">FACHB-1375</strain>
    </source>
</reference>
<accession>A0A926VJX9</accession>
<reference evidence="2" key="1">
    <citation type="journal article" date="2015" name="ISME J.">
        <title>Draft Genome Sequence of Streptomyces incarnatus NRRL8089, which Produces the Nucleoside Antibiotic Sinefungin.</title>
        <authorList>
            <person name="Oshima K."/>
            <person name="Hattori M."/>
            <person name="Shimizu H."/>
            <person name="Fukuda K."/>
            <person name="Nemoto M."/>
            <person name="Inagaki K."/>
            <person name="Tamura T."/>
        </authorList>
    </citation>
    <scope>NUCLEOTIDE SEQUENCE</scope>
    <source>
        <strain evidence="2">FACHB-1375</strain>
    </source>
</reference>
<dbReference type="InterPro" id="IPR037401">
    <property type="entry name" value="SnoaL-like"/>
</dbReference>
<dbReference type="InterPro" id="IPR032710">
    <property type="entry name" value="NTF2-like_dom_sf"/>
</dbReference>
<sequence length="142" mass="16273">MTTPIEQIDSFYRSIVGKEVDSICANYVPNEDTYVFVEGPRYSTLGYRNISKGWRDFCDSSLNLQKIEWVEGPFTEESEDLAWVAGMVLLTVTVKGQLVKQTFRATFVLRKNEDGCWQIRHEHLSAPLSDPYGIGDWLKKNS</sequence>
<name>A0A926VJX9_9CYAN</name>
<evidence type="ECO:0000313" key="2">
    <source>
        <dbReference type="EMBL" id="MBD2185246.1"/>
    </source>
</evidence>
<dbReference type="Proteomes" id="UP000641646">
    <property type="component" value="Unassembled WGS sequence"/>
</dbReference>
<feature type="domain" description="SnoaL-like" evidence="1">
    <location>
        <begin position="9"/>
        <end position="128"/>
    </location>
</feature>
<organism evidence="2 3">
    <name type="scientific">Aerosakkonema funiforme FACHB-1375</name>
    <dbReference type="NCBI Taxonomy" id="2949571"/>
    <lineage>
        <taxon>Bacteria</taxon>
        <taxon>Bacillati</taxon>
        <taxon>Cyanobacteriota</taxon>
        <taxon>Cyanophyceae</taxon>
        <taxon>Oscillatoriophycideae</taxon>
        <taxon>Aerosakkonematales</taxon>
        <taxon>Aerosakkonemataceae</taxon>
        <taxon>Aerosakkonema</taxon>
    </lineage>
</organism>
<comment type="caution">
    <text evidence="2">The sequence shown here is derived from an EMBL/GenBank/DDBJ whole genome shotgun (WGS) entry which is preliminary data.</text>
</comment>
<dbReference type="Pfam" id="PF13474">
    <property type="entry name" value="SnoaL_3"/>
    <property type="match status" value="1"/>
</dbReference>